<dbReference type="AlphaFoldDB" id="A0A9W8UMI7"/>
<proteinExistence type="predicted"/>
<dbReference type="Proteomes" id="UP001144673">
    <property type="component" value="Chromosome 5"/>
</dbReference>
<protein>
    <submittedName>
        <fullName evidence="1">Uncharacterized protein</fullName>
    </submittedName>
</protein>
<comment type="caution">
    <text evidence="1">The sequence shown here is derived from an EMBL/GenBank/DDBJ whole genome shotgun (WGS) entry which is preliminary data.</text>
</comment>
<gene>
    <name evidence="1" type="ORF">LMH87_009777</name>
</gene>
<dbReference type="EMBL" id="JAJHUN010000008">
    <property type="protein sequence ID" value="KAJ4153282.1"/>
    <property type="molecule type" value="Genomic_DNA"/>
</dbReference>
<organism evidence="1 2">
    <name type="scientific">Akanthomyces muscarius</name>
    <name type="common">Entomopathogenic fungus</name>
    <name type="synonym">Lecanicillium muscarium</name>
    <dbReference type="NCBI Taxonomy" id="2231603"/>
    <lineage>
        <taxon>Eukaryota</taxon>
        <taxon>Fungi</taxon>
        <taxon>Dikarya</taxon>
        <taxon>Ascomycota</taxon>
        <taxon>Pezizomycotina</taxon>
        <taxon>Sordariomycetes</taxon>
        <taxon>Hypocreomycetidae</taxon>
        <taxon>Hypocreales</taxon>
        <taxon>Cordycipitaceae</taxon>
        <taxon>Akanthomyces</taxon>
    </lineage>
</organism>
<sequence>MTPGELQTTRTLQCTRGHSPVCLLPQTEPAIPTRKCFSSQSINYTTIDLAAVVRFAPKPVITLIELKRFSSSLASIFG</sequence>
<name>A0A9W8UMI7_AKAMU</name>
<keyword evidence="2" id="KW-1185">Reference proteome</keyword>
<dbReference type="RefSeq" id="XP_056053940.1">
    <property type="nucleotide sequence ID" value="XM_056196832.1"/>
</dbReference>
<evidence type="ECO:0000313" key="2">
    <source>
        <dbReference type="Proteomes" id="UP001144673"/>
    </source>
</evidence>
<reference evidence="1" key="1">
    <citation type="journal article" date="2023" name="Access Microbiol">
        <title>De-novo genome assembly for Akanthomyces muscarius, a biocontrol agent of insect agricultural pests.</title>
        <authorList>
            <person name="Erdos Z."/>
            <person name="Studholme D.J."/>
            <person name="Raymond B."/>
            <person name="Sharma M."/>
        </authorList>
    </citation>
    <scope>NUCLEOTIDE SEQUENCE</scope>
    <source>
        <strain evidence="1">Ve6</strain>
    </source>
</reference>
<dbReference type="GeneID" id="80896936"/>
<accession>A0A9W8UMI7</accession>
<evidence type="ECO:0000313" key="1">
    <source>
        <dbReference type="EMBL" id="KAJ4153282.1"/>
    </source>
</evidence>
<dbReference type="KEGG" id="amus:LMH87_009777"/>